<feature type="region of interest" description="Disordered" evidence="1">
    <location>
        <begin position="203"/>
        <end position="380"/>
    </location>
</feature>
<sequence>MSLLAGDGARDRRRGRSRRRKGGGVPVRAEALQDGRELGAGQHAPPAARRRPRPSPSRLGNPLAGASRRGAARSRQPRGGDCQPAPPARGRPPQVGRRAPVAGSPSQQAGVGDEVTAAGAGGLSLPRAARGAGSRGARPRSRRVPQAVVSLDGPGRPELPRVRHAADGPRVRGHRGGRVAAVRGGAAARPERVRDALLCPARVRGGVGQPGGGRGPLGDRRRVAAPARDAGGRAAARVRGAPPRLRVRPDRDGPLRERQPRRIGGRRRRRGRDDAGRARRRRPRRRPDERRRRAGRRGALSPVHVCAALQPRGAARGGRGLRRDVARRQQAGGGRALRTASRRSRGAVRERRRRRAGGGRLAASDARDGVNGGGEHGARRTLLPRQALPRARPLAALERGGRRDVVPAGVGAVGRGRPLAAAPHDSDALGGRAALRHAVRSAKDLAAPLSQRARPLFV</sequence>
<feature type="compositionally biased region" description="Low complexity" evidence="1">
    <location>
        <begin position="224"/>
        <end position="244"/>
    </location>
</feature>
<dbReference type="Proteomes" id="UP000013827">
    <property type="component" value="Unassembled WGS sequence"/>
</dbReference>
<keyword evidence="3" id="KW-1185">Reference proteome</keyword>
<organism evidence="2 3">
    <name type="scientific">Emiliania huxleyi (strain CCMP1516)</name>
    <dbReference type="NCBI Taxonomy" id="280463"/>
    <lineage>
        <taxon>Eukaryota</taxon>
        <taxon>Haptista</taxon>
        <taxon>Haptophyta</taxon>
        <taxon>Prymnesiophyceae</taxon>
        <taxon>Isochrysidales</taxon>
        <taxon>Noelaerhabdaceae</taxon>
        <taxon>Emiliania</taxon>
    </lineage>
</organism>
<accession>A0A0D3I6J1</accession>
<evidence type="ECO:0000313" key="3">
    <source>
        <dbReference type="Proteomes" id="UP000013827"/>
    </source>
</evidence>
<reference evidence="2" key="2">
    <citation type="submission" date="2024-10" db="UniProtKB">
        <authorList>
            <consortium name="EnsemblProtists"/>
        </authorList>
    </citation>
    <scope>IDENTIFICATION</scope>
</reference>
<feature type="compositionally biased region" description="Basic residues" evidence="1">
    <location>
        <begin position="340"/>
        <end position="357"/>
    </location>
</feature>
<feature type="region of interest" description="Disordered" evidence="1">
    <location>
        <begin position="1"/>
        <end position="190"/>
    </location>
</feature>
<proteinExistence type="predicted"/>
<feature type="compositionally biased region" description="Basic residues" evidence="1">
    <location>
        <begin position="11"/>
        <end position="22"/>
    </location>
</feature>
<reference evidence="3" key="1">
    <citation type="journal article" date="2013" name="Nature">
        <title>Pan genome of the phytoplankton Emiliania underpins its global distribution.</title>
        <authorList>
            <person name="Read B.A."/>
            <person name="Kegel J."/>
            <person name="Klute M.J."/>
            <person name="Kuo A."/>
            <person name="Lefebvre S.C."/>
            <person name="Maumus F."/>
            <person name="Mayer C."/>
            <person name="Miller J."/>
            <person name="Monier A."/>
            <person name="Salamov A."/>
            <person name="Young J."/>
            <person name="Aguilar M."/>
            <person name="Claverie J.M."/>
            <person name="Frickenhaus S."/>
            <person name="Gonzalez K."/>
            <person name="Herman E.K."/>
            <person name="Lin Y.C."/>
            <person name="Napier J."/>
            <person name="Ogata H."/>
            <person name="Sarno A.F."/>
            <person name="Shmutz J."/>
            <person name="Schroeder D."/>
            <person name="de Vargas C."/>
            <person name="Verret F."/>
            <person name="von Dassow P."/>
            <person name="Valentin K."/>
            <person name="Van de Peer Y."/>
            <person name="Wheeler G."/>
            <person name="Dacks J.B."/>
            <person name="Delwiche C.F."/>
            <person name="Dyhrman S.T."/>
            <person name="Glockner G."/>
            <person name="John U."/>
            <person name="Richards T."/>
            <person name="Worden A.Z."/>
            <person name="Zhang X."/>
            <person name="Grigoriev I.V."/>
            <person name="Allen A.E."/>
            <person name="Bidle K."/>
            <person name="Borodovsky M."/>
            <person name="Bowler C."/>
            <person name="Brownlee C."/>
            <person name="Cock J.M."/>
            <person name="Elias M."/>
            <person name="Gladyshev V.N."/>
            <person name="Groth M."/>
            <person name="Guda C."/>
            <person name="Hadaegh A."/>
            <person name="Iglesias-Rodriguez M.D."/>
            <person name="Jenkins J."/>
            <person name="Jones B.M."/>
            <person name="Lawson T."/>
            <person name="Leese F."/>
            <person name="Lindquist E."/>
            <person name="Lobanov A."/>
            <person name="Lomsadze A."/>
            <person name="Malik S.B."/>
            <person name="Marsh M.E."/>
            <person name="Mackinder L."/>
            <person name="Mock T."/>
            <person name="Mueller-Roeber B."/>
            <person name="Pagarete A."/>
            <person name="Parker M."/>
            <person name="Probert I."/>
            <person name="Quesneville H."/>
            <person name="Raines C."/>
            <person name="Rensing S.A."/>
            <person name="Riano-Pachon D.M."/>
            <person name="Richier S."/>
            <person name="Rokitta S."/>
            <person name="Shiraiwa Y."/>
            <person name="Soanes D.M."/>
            <person name="van der Giezen M."/>
            <person name="Wahlund T.M."/>
            <person name="Williams B."/>
            <person name="Wilson W."/>
            <person name="Wolfe G."/>
            <person name="Wurch L.L."/>
        </authorList>
    </citation>
    <scope>NUCLEOTIDE SEQUENCE</scope>
</reference>
<feature type="compositionally biased region" description="Basic residues" evidence="1">
    <location>
        <begin position="261"/>
        <end position="270"/>
    </location>
</feature>
<feature type="compositionally biased region" description="Low complexity" evidence="1">
    <location>
        <begin position="178"/>
        <end position="188"/>
    </location>
</feature>
<name>A0A0D3I6J1_EMIH1</name>
<feature type="compositionally biased region" description="Gly residues" evidence="1">
    <location>
        <begin position="205"/>
        <end position="216"/>
    </location>
</feature>
<feature type="compositionally biased region" description="Basic and acidic residues" evidence="1">
    <location>
        <begin position="158"/>
        <end position="170"/>
    </location>
</feature>
<feature type="compositionally biased region" description="Low complexity" evidence="1">
    <location>
        <begin position="91"/>
        <end position="102"/>
    </location>
</feature>
<dbReference type="EnsemblProtists" id="EOD06876">
    <property type="protein sequence ID" value="EOD06876"/>
    <property type="gene ID" value="EMIHUDRAFT_460064"/>
</dbReference>
<protein>
    <submittedName>
        <fullName evidence="2">Uncharacterized protein</fullName>
    </submittedName>
</protein>
<dbReference type="AlphaFoldDB" id="A0A0D3I6J1"/>
<feature type="compositionally biased region" description="Low complexity" evidence="1">
    <location>
        <begin position="126"/>
        <end position="136"/>
    </location>
</feature>
<evidence type="ECO:0000313" key="2">
    <source>
        <dbReference type="EnsemblProtists" id="EOD06876"/>
    </source>
</evidence>
<feature type="compositionally biased region" description="Basic and acidic residues" evidence="1">
    <location>
        <begin position="247"/>
        <end position="260"/>
    </location>
</feature>
<dbReference type="PaxDb" id="2903-EOD06876"/>
<evidence type="ECO:0000256" key="1">
    <source>
        <dbReference type="SAM" id="MobiDB-lite"/>
    </source>
</evidence>